<keyword evidence="2" id="KW-1185">Reference proteome</keyword>
<dbReference type="RefSeq" id="WP_032939106.1">
    <property type="nucleotide sequence ID" value="NZ_CAJNLX020000001.1"/>
</dbReference>
<dbReference type="EMBL" id="CP114564">
    <property type="protein sequence ID" value="WAZ56505.1"/>
    <property type="molecule type" value="Genomic_DNA"/>
</dbReference>
<protein>
    <submittedName>
        <fullName evidence="1">Uncharacterized protein</fullName>
    </submittedName>
</protein>
<proteinExistence type="predicted"/>
<organism evidence="1 2">
    <name type="scientific">Citrobacter freundii</name>
    <dbReference type="NCBI Taxonomy" id="546"/>
    <lineage>
        <taxon>Bacteria</taxon>
        <taxon>Pseudomonadati</taxon>
        <taxon>Pseudomonadota</taxon>
        <taxon>Gammaproteobacteria</taxon>
        <taxon>Enterobacterales</taxon>
        <taxon>Enterobacteriaceae</taxon>
        <taxon>Citrobacter</taxon>
        <taxon>Citrobacter freundii complex</taxon>
    </lineage>
</organism>
<accession>A0ABY7L0C9</accession>
<name>A0ABY7L0C9_CITFR</name>
<evidence type="ECO:0000313" key="1">
    <source>
        <dbReference type="EMBL" id="WAZ56505.1"/>
    </source>
</evidence>
<gene>
    <name evidence="1" type="ORF">O4000_19740</name>
</gene>
<sequence length="68" mass="7750">MSNDNLIVKTEGNYVPAPHFIMWHIVAGIEICRGPKFLARELKLPPPLTGQYDIHYGVLVQDDNNILY</sequence>
<reference evidence="1" key="1">
    <citation type="submission" date="2022-12" db="EMBL/GenBank/DDBJ databases">
        <title>2953647.</title>
        <authorList>
            <person name="Hergert J."/>
            <person name="Casey R."/>
            <person name="Wagner J."/>
            <person name="Young E.L."/>
            <person name="Oakeson K.F."/>
        </authorList>
    </citation>
    <scope>NUCLEOTIDE SEQUENCE</scope>
    <source>
        <strain evidence="1">2953647</strain>
    </source>
</reference>
<evidence type="ECO:0000313" key="2">
    <source>
        <dbReference type="Proteomes" id="UP001164536"/>
    </source>
</evidence>
<dbReference type="Proteomes" id="UP001164536">
    <property type="component" value="Chromosome"/>
</dbReference>